<feature type="transmembrane region" description="Helical" evidence="8">
    <location>
        <begin position="35"/>
        <end position="56"/>
    </location>
</feature>
<comment type="similarity">
    <text evidence="7">Belongs to the adenylyl cyclase class-4/guanylyl cyclase family.</text>
</comment>
<dbReference type="EMBL" id="JAABNT010000043">
    <property type="protein sequence ID" value="NEK25146.1"/>
    <property type="molecule type" value="Genomic_DNA"/>
</dbReference>
<keyword evidence="5 8" id="KW-0472">Membrane</keyword>
<keyword evidence="3" id="KW-0547">Nucleotide-binding</keyword>
<dbReference type="GO" id="GO:0004016">
    <property type="term" value="F:adenylate cyclase activity"/>
    <property type="evidence" value="ECO:0007669"/>
    <property type="project" value="UniProtKB-ARBA"/>
</dbReference>
<dbReference type="Proteomes" id="UP000468591">
    <property type="component" value="Unassembled WGS sequence"/>
</dbReference>
<dbReference type="GO" id="GO:0000166">
    <property type="term" value="F:nucleotide binding"/>
    <property type="evidence" value="ECO:0007669"/>
    <property type="project" value="UniProtKB-KW"/>
</dbReference>
<proteinExistence type="inferred from homology"/>
<dbReference type="GO" id="GO:0009190">
    <property type="term" value="P:cyclic nucleotide biosynthetic process"/>
    <property type="evidence" value="ECO:0007669"/>
    <property type="project" value="InterPro"/>
</dbReference>
<feature type="transmembrane region" description="Helical" evidence="8">
    <location>
        <begin position="120"/>
        <end position="138"/>
    </location>
</feature>
<dbReference type="GO" id="GO:0035556">
    <property type="term" value="P:intracellular signal transduction"/>
    <property type="evidence" value="ECO:0007669"/>
    <property type="project" value="InterPro"/>
</dbReference>
<comment type="caution">
    <text evidence="10">The sequence shown here is derived from an EMBL/GenBank/DDBJ whole genome shotgun (WGS) entry which is preliminary data.</text>
</comment>
<dbReference type="Pfam" id="PF00211">
    <property type="entry name" value="Guanylate_cyc"/>
    <property type="match status" value="1"/>
</dbReference>
<accession>A0A6P0CJB5</accession>
<dbReference type="Pfam" id="PF20968">
    <property type="entry name" value="MASE8"/>
    <property type="match status" value="1"/>
</dbReference>
<evidence type="ECO:0000256" key="2">
    <source>
        <dbReference type="ARBA" id="ARBA00022692"/>
    </source>
</evidence>
<gene>
    <name evidence="10" type="ORF">GV827_22530</name>
</gene>
<evidence type="ECO:0000256" key="1">
    <source>
        <dbReference type="ARBA" id="ARBA00004370"/>
    </source>
</evidence>
<evidence type="ECO:0000256" key="3">
    <source>
        <dbReference type="ARBA" id="ARBA00022741"/>
    </source>
</evidence>
<sequence>MSKMEIAVENWYPIKFDPDVEHAYALQLLQRFIPLGRLATVIGLVAFIGFGFWDLMLDPDALSKTGPLRAATVLHFAICISVSFLPIIRTSPRLWTYFMMYTYLGVAILFPLILAQLPGGLVAGVGGLTTGMIFVPAITNGVRQASIILGAYLFAALVTIALAGGTSFEVVNAIAWTSAGVGFAIGFAYLLDVINRRAYHLERLFEEEKRRSEALLLNILPAEIATRLKAQEEPLADSHESVSVLFADLAGFTDISRKMSANELVNLLNDLFSRFDTLVAEHGAEKIKTIGDAYMVATGLQGSIADHAEKIADLALGMQEAFGDFRQDKNVDLKLRIGVHSGAVIAGIIGKQKFSYDLWGNTVNVASRMESEGIPDQIQMSAETWQLLSDRYQSTPRGEIQIKGHRPRATYMLDGLKKQAV</sequence>
<evidence type="ECO:0000256" key="6">
    <source>
        <dbReference type="ARBA" id="ARBA00023239"/>
    </source>
</evidence>
<dbReference type="InterPro" id="IPR018297">
    <property type="entry name" value="A/G_cyclase_CS"/>
</dbReference>
<dbReference type="SMART" id="SM00044">
    <property type="entry name" value="CYCc"/>
    <property type="match status" value="1"/>
</dbReference>
<feature type="domain" description="Guanylate cyclase" evidence="9">
    <location>
        <begin position="243"/>
        <end position="370"/>
    </location>
</feature>
<keyword evidence="2 8" id="KW-0812">Transmembrane</keyword>
<evidence type="ECO:0000256" key="7">
    <source>
        <dbReference type="RuleBase" id="RU000405"/>
    </source>
</evidence>
<evidence type="ECO:0000256" key="8">
    <source>
        <dbReference type="SAM" id="Phobius"/>
    </source>
</evidence>
<keyword evidence="6 7" id="KW-0456">Lyase</keyword>
<dbReference type="InterPro" id="IPR050401">
    <property type="entry name" value="Cyclic_nucleotide_synthase"/>
</dbReference>
<keyword evidence="11" id="KW-1185">Reference proteome</keyword>
<protein>
    <recommendedName>
        <fullName evidence="9">Guanylate cyclase domain-containing protein</fullName>
    </recommendedName>
</protein>
<organism evidence="10 11">
    <name type="scientific">Sulfitobacter sediminilitoris</name>
    <dbReference type="NCBI Taxonomy" id="2698830"/>
    <lineage>
        <taxon>Bacteria</taxon>
        <taxon>Pseudomonadati</taxon>
        <taxon>Pseudomonadota</taxon>
        <taxon>Alphaproteobacteria</taxon>
        <taxon>Rhodobacterales</taxon>
        <taxon>Roseobacteraceae</taxon>
        <taxon>Sulfitobacter</taxon>
    </lineage>
</organism>
<dbReference type="PROSITE" id="PS00452">
    <property type="entry name" value="GUANYLATE_CYCLASE_1"/>
    <property type="match status" value="1"/>
</dbReference>
<evidence type="ECO:0000313" key="11">
    <source>
        <dbReference type="Proteomes" id="UP000468591"/>
    </source>
</evidence>
<dbReference type="Gene3D" id="3.30.70.1230">
    <property type="entry name" value="Nucleotide cyclase"/>
    <property type="match status" value="1"/>
</dbReference>
<reference evidence="10 11" key="1">
    <citation type="submission" date="2020-01" db="EMBL/GenBank/DDBJ databases">
        <title>Sulfitobacter sediminilitoris sp. nov., isolated from a tidal flat.</title>
        <authorList>
            <person name="Park S."/>
            <person name="Yoon J.-H."/>
        </authorList>
    </citation>
    <scope>NUCLEOTIDE SEQUENCE [LARGE SCALE GENOMIC DNA]</scope>
    <source>
        <strain evidence="10 11">JBTF-M27</strain>
    </source>
</reference>
<dbReference type="PANTHER" id="PTHR11920:SF335">
    <property type="entry name" value="GUANYLATE CYCLASE"/>
    <property type="match status" value="1"/>
</dbReference>
<dbReference type="PANTHER" id="PTHR11920">
    <property type="entry name" value="GUANYLYL CYCLASE"/>
    <property type="match status" value="1"/>
</dbReference>
<dbReference type="AlphaFoldDB" id="A0A6P0CJB5"/>
<dbReference type="InterPro" id="IPR001054">
    <property type="entry name" value="A/G_cyclase"/>
</dbReference>
<name>A0A6P0CJB5_9RHOB</name>
<keyword evidence="4 8" id="KW-1133">Transmembrane helix</keyword>
<dbReference type="InterPro" id="IPR048431">
    <property type="entry name" value="MASE8"/>
</dbReference>
<dbReference type="GO" id="GO:0016020">
    <property type="term" value="C:membrane"/>
    <property type="evidence" value="ECO:0007669"/>
    <property type="project" value="UniProtKB-SubCell"/>
</dbReference>
<dbReference type="CDD" id="cd07302">
    <property type="entry name" value="CHD"/>
    <property type="match status" value="1"/>
</dbReference>
<evidence type="ECO:0000313" key="10">
    <source>
        <dbReference type="EMBL" id="NEK25146.1"/>
    </source>
</evidence>
<feature type="transmembrane region" description="Helical" evidence="8">
    <location>
        <begin position="145"/>
        <end position="164"/>
    </location>
</feature>
<evidence type="ECO:0000256" key="4">
    <source>
        <dbReference type="ARBA" id="ARBA00022989"/>
    </source>
</evidence>
<evidence type="ECO:0000259" key="9">
    <source>
        <dbReference type="PROSITE" id="PS50125"/>
    </source>
</evidence>
<evidence type="ECO:0000256" key="5">
    <source>
        <dbReference type="ARBA" id="ARBA00023136"/>
    </source>
</evidence>
<dbReference type="InterPro" id="IPR029787">
    <property type="entry name" value="Nucleotide_cyclase"/>
</dbReference>
<dbReference type="PROSITE" id="PS50125">
    <property type="entry name" value="GUANYLATE_CYCLASE_2"/>
    <property type="match status" value="1"/>
</dbReference>
<feature type="transmembrane region" description="Helical" evidence="8">
    <location>
        <begin position="94"/>
        <end position="114"/>
    </location>
</feature>
<dbReference type="SUPFAM" id="SSF55073">
    <property type="entry name" value="Nucleotide cyclase"/>
    <property type="match status" value="1"/>
</dbReference>
<feature type="transmembrane region" description="Helical" evidence="8">
    <location>
        <begin position="170"/>
        <end position="191"/>
    </location>
</feature>
<feature type="transmembrane region" description="Helical" evidence="8">
    <location>
        <begin position="68"/>
        <end position="87"/>
    </location>
</feature>
<comment type="subcellular location">
    <subcellularLocation>
        <location evidence="1">Membrane</location>
    </subcellularLocation>
</comment>